<sequence>MMEEPLSPTSALICHSLHNHSQPPPVAIVHEANLNRRPSSKASTGMEMGLGCYAHSTRMVGDMVLRPLSSSATAGRRHSNPVIPVGLDGYSQDLQASEGLVEGGSLRVLSEEEVIQRASNALSYFRATRQINRQARSVEEMESALERARQRRKSEELRPTKKLLELEEEHVMSDNEENEVEPTPKMTLAERMGYGVKGKQISKWKKTPQQPKKKGVMTSADSAFRLGAMTSFPGFKAQAIDLCNEATNEATLNCLAHLPCAFSPVRSEWRAYCVSLSLEFGKGFHTEPASSFVKLEALGAWHYMSVLRIALMDHIDRLRSSLVVVADTAFRTFPWLQQPRAGKLSESAPMAIPLGAEGFRVSASSSSGPLSLQLRDDANNVLVAAQDHGLVNRTVRAGVYKDVGIIMSKSAVSPEDNVSLYLLGALTSPMELSFCNLENSSARVTIAYTFERVLECSFPPVGCSEYNKAAARWQVEVWSHWATSHYDNATEAWTALAQPYGGEKGVAWSAWPQVWASFIGNSSAVVGEEWQPGFAYLDSSRDGYVSEDEFADGFALSSSKARAQEEESPNIVSDVTEVVESNQWMYYALVAMGVVLLGCCWLWWCRPKRDGVARSVSQLSRTDVEAGKQRAGAHRPKKSDPMLKAGHGHINGNGNVKETFFDQDLPGKAPPGPQGPSGPPGPAQNGLWLFPQIGQGSGLPQLHQESFRYSPLPMQEDLHPMQPGGSFSMQAVPRSSSHESFSGPTGAGTWSNASQLPQLGSFSLPPGQLNPYPLHPGLGSPTHLGMPGSPTHLGMPGGQDPWMDPMWQSRPLNTSFFQVDLPRADGIFRNQASFSAQPLSAQVNPTKREQGVVQAELAGPVQVEAPPISGTKEDGWDRIADAIGTPALNPLRAELTR</sequence>
<dbReference type="EMBL" id="CAMXCT030006653">
    <property type="protein sequence ID" value="CAL4805031.1"/>
    <property type="molecule type" value="Genomic_DNA"/>
</dbReference>
<proteinExistence type="predicted"/>
<dbReference type="Proteomes" id="UP001152797">
    <property type="component" value="Unassembled WGS sequence"/>
</dbReference>
<reference evidence="5 6" key="2">
    <citation type="submission" date="2024-05" db="EMBL/GenBank/DDBJ databases">
        <authorList>
            <person name="Chen Y."/>
            <person name="Shah S."/>
            <person name="Dougan E. K."/>
            <person name="Thang M."/>
            <person name="Chan C."/>
        </authorList>
    </citation>
    <scope>NUCLEOTIDE SEQUENCE [LARGE SCALE GENOMIC DNA]</scope>
</reference>
<accession>A0A9P1GMT6</accession>
<feature type="compositionally biased region" description="Pro residues" evidence="2">
    <location>
        <begin position="668"/>
        <end position="682"/>
    </location>
</feature>
<evidence type="ECO:0008006" key="7">
    <source>
        <dbReference type="Google" id="ProtNLM"/>
    </source>
</evidence>
<dbReference type="PROSITE" id="PS00018">
    <property type="entry name" value="EF_HAND_1"/>
    <property type="match status" value="1"/>
</dbReference>
<evidence type="ECO:0000313" key="6">
    <source>
        <dbReference type="Proteomes" id="UP001152797"/>
    </source>
</evidence>
<evidence type="ECO:0000313" key="5">
    <source>
        <dbReference type="EMBL" id="CAL4805031.1"/>
    </source>
</evidence>
<evidence type="ECO:0000256" key="2">
    <source>
        <dbReference type="SAM" id="MobiDB-lite"/>
    </source>
</evidence>
<feature type="region of interest" description="Disordered" evidence="2">
    <location>
        <begin position="615"/>
        <end position="695"/>
    </location>
</feature>
<feature type="region of interest" description="Disordered" evidence="2">
    <location>
        <begin position="714"/>
        <end position="801"/>
    </location>
</feature>
<reference evidence="4" key="1">
    <citation type="submission" date="2022-10" db="EMBL/GenBank/DDBJ databases">
        <authorList>
            <person name="Chen Y."/>
            <person name="Dougan E. K."/>
            <person name="Chan C."/>
            <person name="Rhodes N."/>
            <person name="Thang M."/>
        </authorList>
    </citation>
    <scope>NUCLEOTIDE SEQUENCE</scope>
</reference>
<comment type="caution">
    <text evidence="4">The sequence shown here is derived from an EMBL/GenBank/DDBJ whole genome shotgun (WGS) entry which is preliminary data.</text>
</comment>
<name>A0A9P1GMT6_9DINO</name>
<keyword evidence="3" id="KW-0812">Transmembrane</keyword>
<dbReference type="EMBL" id="CAMXCT010006653">
    <property type="protein sequence ID" value="CAI4017719.1"/>
    <property type="molecule type" value="Genomic_DNA"/>
</dbReference>
<protein>
    <recommendedName>
        <fullName evidence="7">EF-hand domain-containing protein</fullName>
    </recommendedName>
</protein>
<dbReference type="OrthoDB" id="418464at2759"/>
<evidence type="ECO:0000313" key="4">
    <source>
        <dbReference type="EMBL" id="CAI4017719.1"/>
    </source>
</evidence>
<keyword evidence="1" id="KW-0175">Coiled coil</keyword>
<organism evidence="4">
    <name type="scientific">Cladocopium goreaui</name>
    <dbReference type="NCBI Taxonomy" id="2562237"/>
    <lineage>
        <taxon>Eukaryota</taxon>
        <taxon>Sar</taxon>
        <taxon>Alveolata</taxon>
        <taxon>Dinophyceae</taxon>
        <taxon>Suessiales</taxon>
        <taxon>Symbiodiniaceae</taxon>
        <taxon>Cladocopium</taxon>
    </lineage>
</organism>
<feature type="transmembrane region" description="Helical" evidence="3">
    <location>
        <begin position="584"/>
        <end position="604"/>
    </location>
</feature>
<keyword evidence="3" id="KW-0472">Membrane</keyword>
<feature type="coiled-coil region" evidence="1">
    <location>
        <begin position="131"/>
        <end position="158"/>
    </location>
</feature>
<dbReference type="EMBL" id="CAMXCT020006653">
    <property type="protein sequence ID" value="CAL1171094.1"/>
    <property type="molecule type" value="Genomic_DNA"/>
</dbReference>
<evidence type="ECO:0000256" key="1">
    <source>
        <dbReference type="SAM" id="Coils"/>
    </source>
</evidence>
<dbReference type="AlphaFoldDB" id="A0A9P1GMT6"/>
<keyword evidence="6" id="KW-1185">Reference proteome</keyword>
<feature type="compositionally biased region" description="Polar residues" evidence="2">
    <location>
        <begin position="725"/>
        <end position="761"/>
    </location>
</feature>
<keyword evidence="3" id="KW-1133">Transmembrane helix</keyword>
<evidence type="ECO:0000256" key="3">
    <source>
        <dbReference type="SAM" id="Phobius"/>
    </source>
</evidence>
<dbReference type="InterPro" id="IPR018247">
    <property type="entry name" value="EF_Hand_1_Ca_BS"/>
</dbReference>
<gene>
    <name evidence="4" type="ORF">C1SCF055_LOCUS42341</name>
</gene>